<evidence type="ECO:0000256" key="1">
    <source>
        <dbReference type="ARBA" id="ARBA00004990"/>
    </source>
</evidence>
<evidence type="ECO:0000313" key="9">
    <source>
        <dbReference type="EMBL" id="GAA1941385.1"/>
    </source>
</evidence>
<accession>A0ABP5BDC3</accession>
<keyword evidence="10" id="KW-1185">Reference proteome</keyword>
<feature type="binding site" evidence="8">
    <location>
        <position position="174"/>
    </location>
    <ligand>
        <name>ATP</name>
        <dbReference type="ChEBI" id="CHEBI:30616"/>
    </ligand>
</feature>
<reference evidence="10" key="1">
    <citation type="journal article" date="2019" name="Int. J. Syst. Evol. Microbiol.">
        <title>The Global Catalogue of Microorganisms (GCM) 10K type strain sequencing project: providing services to taxonomists for standard genome sequencing and annotation.</title>
        <authorList>
            <consortium name="The Broad Institute Genomics Platform"/>
            <consortium name="The Broad Institute Genome Sequencing Center for Infectious Disease"/>
            <person name="Wu L."/>
            <person name="Ma J."/>
        </authorList>
    </citation>
    <scope>NUCLEOTIDE SEQUENCE [LARGE SCALE GENOMIC DNA]</scope>
    <source>
        <strain evidence="10">JCM 14900</strain>
    </source>
</reference>
<dbReference type="Gene3D" id="3.30.1300.10">
    <property type="entry name" value="Pantoate-beta-alanine ligase, C-terminal domain"/>
    <property type="match status" value="1"/>
</dbReference>
<comment type="subcellular location">
    <subcellularLocation>
        <location evidence="8">Cytoplasm</location>
    </subcellularLocation>
</comment>
<dbReference type="Gene3D" id="3.40.50.620">
    <property type="entry name" value="HUPs"/>
    <property type="match status" value="1"/>
</dbReference>
<feature type="binding site" evidence="8">
    <location>
        <position position="151"/>
    </location>
    <ligand>
        <name>(R)-pantoate</name>
        <dbReference type="ChEBI" id="CHEBI:15980"/>
    </ligand>
</feature>
<dbReference type="InterPro" id="IPR003721">
    <property type="entry name" value="Pantoate_ligase"/>
</dbReference>
<dbReference type="Pfam" id="PF02569">
    <property type="entry name" value="Pantoate_ligase"/>
    <property type="match status" value="1"/>
</dbReference>
<comment type="pathway">
    <text evidence="1 8">Cofactor biosynthesis; (R)-pantothenate biosynthesis; (R)-pantothenate from (R)-pantoate and beta-alanine: step 1/1.</text>
</comment>
<evidence type="ECO:0000256" key="7">
    <source>
        <dbReference type="ARBA" id="ARBA00048258"/>
    </source>
</evidence>
<dbReference type="PANTHER" id="PTHR21299">
    <property type="entry name" value="CYTIDYLATE KINASE/PANTOATE-BETA-ALANINE LIGASE"/>
    <property type="match status" value="1"/>
</dbReference>
<comment type="subunit">
    <text evidence="8">Homodimer.</text>
</comment>
<evidence type="ECO:0000256" key="2">
    <source>
        <dbReference type="ARBA" id="ARBA00009256"/>
    </source>
</evidence>
<dbReference type="GO" id="GO:0016874">
    <property type="term" value="F:ligase activity"/>
    <property type="evidence" value="ECO:0007669"/>
    <property type="project" value="UniProtKB-KW"/>
</dbReference>
<feature type="binding site" evidence="8">
    <location>
        <begin position="182"/>
        <end position="185"/>
    </location>
    <ligand>
        <name>ATP</name>
        <dbReference type="ChEBI" id="CHEBI:30616"/>
    </ligand>
</feature>
<keyword evidence="3 8" id="KW-0436">Ligase</keyword>
<dbReference type="CDD" id="cd00560">
    <property type="entry name" value="PanC"/>
    <property type="match status" value="1"/>
</dbReference>
<protein>
    <recommendedName>
        <fullName evidence="8">Pantothenate synthetase</fullName>
        <shortName evidence="8">PS</shortName>
        <ecNumber evidence="8">6.3.2.1</ecNumber>
    </recommendedName>
    <alternativeName>
        <fullName evidence="8">Pantoate--beta-alanine ligase</fullName>
    </alternativeName>
    <alternativeName>
        <fullName evidence="8">Pantoate-activating enzyme</fullName>
    </alternativeName>
</protein>
<evidence type="ECO:0000256" key="3">
    <source>
        <dbReference type="ARBA" id="ARBA00022598"/>
    </source>
</evidence>
<sequence length="284" mass="30376">MIIVKTIAALREALDSSSRIGVVPTMGNLHEGHLELVRAARAECDTVVMTIFVNPTQFEDAADLARYPRTLEHDLALAESTGVDIVFAPSAEEMYPEGFATTVRVDGAITEVLEGAVRGRAHFDGVATVVAKLLLAVLASVAYFGAKDAQQVVVVKRMVQDLGIPTRIAVVPTVRDGDGLALSSRNSRLTATERERALAVPRALSAIAQASETERDAASLRAIGDRILQDLEVEYLEIVDPDDLSTLTTVHAGALVVVAVRVGRTRLIDNVSIPARPSPPRSEP</sequence>
<comment type="function">
    <text evidence="8">Catalyzes the condensation of pantoate with beta-alanine in an ATP-dependent reaction via a pantoyl-adenylate intermediate.</text>
</comment>
<feature type="binding site" evidence="8">
    <location>
        <position position="57"/>
    </location>
    <ligand>
        <name>(R)-pantoate</name>
        <dbReference type="ChEBI" id="CHEBI:15980"/>
    </ligand>
</feature>
<evidence type="ECO:0000313" key="10">
    <source>
        <dbReference type="Proteomes" id="UP001501343"/>
    </source>
</evidence>
<comment type="similarity">
    <text evidence="2 8">Belongs to the pantothenate synthetase family.</text>
</comment>
<gene>
    <name evidence="8 9" type="primary">panC</name>
    <name evidence="9" type="ORF">GCM10009775_36480</name>
</gene>
<feature type="binding site" evidence="8">
    <location>
        <begin position="145"/>
        <end position="148"/>
    </location>
    <ligand>
        <name>ATP</name>
        <dbReference type="ChEBI" id="CHEBI:30616"/>
    </ligand>
</feature>
<evidence type="ECO:0000256" key="6">
    <source>
        <dbReference type="ARBA" id="ARBA00022840"/>
    </source>
</evidence>
<name>A0ABP5BDC3_9MICO</name>
<keyword evidence="6 8" id="KW-0067">ATP-binding</keyword>
<proteinExistence type="inferred from homology"/>
<keyword evidence="8" id="KW-0963">Cytoplasm</keyword>
<comment type="caution">
    <text evidence="9">The sequence shown here is derived from an EMBL/GenBank/DDBJ whole genome shotgun (WGS) entry which is preliminary data.</text>
</comment>
<dbReference type="NCBIfam" id="TIGR00018">
    <property type="entry name" value="panC"/>
    <property type="match status" value="1"/>
</dbReference>
<evidence type="ECO:0000256" key="8">
    <source>
        <dbReference type="HAMAP-Rule" id="MF_00158"/>
    </source>
</evidence>
<organism evidence="9 10">
    <name type="scientific">Microbacterium aoyamense</name>
    <dbReference type="NCBI Taxonomy" id="344166"/>
    <lineage>
        <taxon>Bacteria</taxon>
        <taxon>Bacillati</taxon>
        <taxon>Actinomycetota</taxon>
        <taxon>Actinomycetes</taxon>
        <taxon>Micrococcales</taxon>
        <taxon>Microbacteriaceae</taxon>
        <taxon>Microbacterium</taxon>
    </lineage>
</organism>
<evidence type="ECO:0000256" key="5">
    <source>
        <dbReference type="ARBA" id="ARBA00022741"/>
    </source>
</evidence>
<dbReference type="HAMAP" id="MF_00158">
    <property type="entry name" value="PanC"/>
    <property type="match status" value="1"/>
</dbReference>
<dbReference type="InterPro" id="IPR014729">
    <property type="entry name" value="Rossmann-like_a/b/a_fold"/>
</dbReference>
<dbReference type="SUPFAM" id="SSF52374">
    <property type="entry name" value="Nucleotidylyl transferase"/>
    <property type="match status" value="1"/>
</dbReference>
<evidence type="ECO:0000256" key="4">
    <source>
        <dbReference type="ARBA" id="ARBA00022655"/>
    </source>
</evidence>
<dbReference type="InterPro" id="IPR042176">
    <property type="entry name" value="Pantoate_ligase_C"/>
</dbReference>
<dbReference type="EC" id="6.3.2.1" evidence="8"/>
<comment type="miscellaneous">
    <text evidence="8">The reaction proceeds by a bi uni uni bi ping pong mechanism.</text>
</comment>
<keyword evidence="4 8" id="KW-0566">Pantothenate biosynthesis</keyword>
<feature type="active site" description="Proton donor" evidence="8">
    <location>
        <position position="33"/>
    </location>
</feature>
<dbReference type="PANTHER" id="PTHR21299:SF1">
    <property type="entry name" value="PANTOATE--BETA-ALANINE LIGASE"/>
    <property type="match status" value="1"/>
</dbReference>
<dbReference type="Proteomes" id="UP001501343">
    <property type="component" value="Unassembled WGS sequence"/>
</dbReference>
<keyword evidence="5 8" id="KW-0547">Nucleotide-binding</keyword>
<feature type="binding site" evidence="8">
    <location>
        <position position="57"/>
    </location>
    <ligand>
        <name>beta-alanine</name>
        <dbReference type="ChEBI" id="CHEBI:57966"/>
    </ligand>
</feature>
<comment type="catalytic activity">
    <reaction evidence="7 8">
        <text>(R)-pantoate + beta-alanine + ATP = (R)-pantothenate + AMP + diphosphate + H(+)</text>
        <dbReference type="Rhea" id="RHEA:10912"/>
        <dbReference type="ChEBI" id="CHEBI:15378"/>
        <dbReference type="ChEBI" id="CHEBI:15980"/>
        <dbReference type="ChEBI" id="CHEBI:29032"/>
        <dbReference type="ChEBI" id="CHEBI:30616"/>
        <dbReference type="ChEBI" id="CHEBI:33019"/>
        <dbReference type="ChEBI" id="CHEBI:57966"/>
        <dbReference type="ChEBI" id="CHEBI:456215"/>
        <dbReference type="EC" id="6.3.2.1"/>
    </reaction>
</comment>
<dbReference type="EMBL" id="BAAAOF010000009">
    <property type="protein sequence ID" value="GAA1941385.1"/>
    <property type="molecule type" value="Genomic_DNA"/>
</dbReference>
<dbReference type="RefSeq" id="WP_248151723.1">
    <property type="nucleotide sequence ID" value="NZ_BAAAOF010000009.1"/>
</dbReference>
<feature type="binding site" evidence="8">
    <location>
        <begin position="26"/>
        <end position="33"/>
    </location>
    <ligand>
        <name>ATP</name>
        <dbReference type="ChEBI" id="CHEBI:30616"/>
    </ligand>
</feature>